<name>W7XU30_9BACT</name>
<dbReference type="InterPro" id="IPR023637">
    <property type="entry name" value="Urocanase-like"/>
</dbReference>
<dbReference type="EMBL" id="BAMD01000001">
    <property type="protein sequence ID" value="GAF01530.1"/>
    <property type="molecule type" value="Genomic_DNA"/>
</dbReference>
<feature type="domain" description="Urocanase N-terminal" evidence="5">
    <location>
        <begin position="87"/>
        <end position="213"/>
    </location>
</feature>
<dbReference type="FunFam" id="3.40.1770.10:FF:000002">
    <property type="entry name" value="Urocanate hydratase 1"/>
    <property type="match status" value="1"/>
</dbReference>
<dbReference type="AlphaFoldDB" id="W7XU30"/>
<dbReference type="InterPro" id="IPR036190">
    <property type="entry name" value="Urocanase_sf"/>
</dbReference>
<dbReference type="Proteomes" id="UP000019402">
    <property type="component" value="Unassembled WGS sequence"/>
</dbReference>
<gene>
    <name evidence="6" type="ORF">JCM21142_138</name>
</gene>
<dbReference type="PANTHER" id="PTHR12216">
    <property type="entry name" value="UROCANATE HYDRATASE"/>
    <property type="match status" value="1"/>
</dbReference>
<sequence length="393" mass="44183">MNVHSFKSMILAGIPEELPKTKVYDETINHAPVRKDILTNEEKKLALKNALRYFPERHHGVLAPEFLKELRDYGRIYMYRYRPDYEIKARSIDDFPCRSKQAAAIMLMICNNLDHAVAQHPHELITYGGNGAVFQNWAQYLLTMQYLATMTDEQTLVMYSGHPMGLYPSHAHAPRVVVTNGMVIPNYSKPDDWERFNALGVSQYGQMTAGSFMYIGPQGIVHGTTITLLNAIRKLKVNNDSGGPRLFISAGLGGMSGAQPKAANIAQCISIIAEVNPKALQTRYAQGWVDEVTESLMELEKRVALAKKMKEVVSIAYKGNVVEVWEYFAKKHISVDLGSDQTSLHNPWAGGYYPVGLTYEEANRMMVDAPELFKNKVQDSLRRHVEAINTLTA</sequence>
<evidence type="ECO:0000256" key="3">
    <source>
        <dbReference type="ARBA" id="ARBA00023239"/>
    </source>
</evidence>
<evidence type="ECO:0000256" key="2">
    <source>
        <dbReference type="ARBA" id="ARBA00023027"/>
    </source>
</evidence>
<dbReference type="GO" id="GO:0019557">
    <property type="term" value="P:L-histidine catabolic process to glutamate and formate"/>
    <property type="evidence" value="ECO:0007669"/>
    <property type="project" value="UniProtKB-UniPathway"/>
</dbReference>
<dbReference type="PANTHER" id="PTHR12216:SF3">
    <property type="entry name" value="UROCANATE HYDRATASE"/>
    <property type="match status" value="1"/>
</dbReference>
<comment type="cofactor">
    <cofactor evidence="1">
        <name>NAD(+)</name>
        <dbReference type="ChEBI" id="CHEBI:57540"/>
    </cofactor>
</comment>
<dbReference type="eggNOG" id="COG2987">
    <property type="taxonomic scope" value="Bacteria"/>
</dbReference>
<evidence type="ECO:0000313" key="7">
    <source>
        <dbReference type="Proteomes" id="UP000019402"/>
    </source>
</evidence>
<proteinExistence type="predicted"/>
<evidence type="ECO:0000256" key="1">
    <source>
        <dbReference type="ARBA" id="ARBA00001911"/>
    </source>
</evidence>
<dbReference type="GO" id="GO:0016153">
    <property type="term" value="F:urocanate hydratase activity"/>
    <property type="evidence" value="ECO:0007669"/>
    <property type="project" value="TreeGrafter"/>
</dbReference>
<keyword evidence="3" id="KW-0456">Lyase</keyword>
<reference evidence="6 7" key="1">
    <citation type="journal article" date="2014" name="Genome Announc.">
        <title>Draft Genome Sequence of Cytophaga fermentans JCM 21142T, a Facultative Anaerobe Isolated from Marine Mud.</title>
        <authorList>
            <person name="Starns D."/>
            <person name="Oshima K."/>
            <person name="Suda W."/>
            <person name="Iino T."/>
            <person name="Yuki M."/>
            <person name="Inoue J."/>
            <person name="Kitamura K."/>
            <person name="Iida T."/>
            <person name="Darby A."/>
            <person name="Hattori M."/>
            <person name="Ohkuma M."/>
        </authorList>
    </citation>
    <scope>NUCLEOTIDE SEQUENCE [LARGE SCALE GENOMIC DNA]</scope>
    <source>
        <strain evidence="6 7">JCM 21142</strain>
    </source>
</reference>
<comment type="caution">
    <text evidence="6">The sequence shown here is derived from an EMBL/GenBank/DDBJ whole genome shotgun (WGS) entry which is preliminary data.</text>
</comment>
<feature type="domain" description="Urocanase Rossmann-like" evidence="4">
    <location>
        <begin position="216"/>
        <end position="392"/>
    </location>
</feature>
<dbReference type="GO" id="GO:0019556">
    <property type="term" value="P:L-histidine catabolic process to glutamate and formamide"/>
    <property type="evidence" value="ECO:0007669"/>
    <property type="project" value="UniProtKB-UniPathway"/>
</dbReference>
<protein>
    <submittedName>
        <fullName evidence="6">Urocanate hydratase</fullName>
    </submittedName>
</protein>
<keyword evidence="7" id="KW-1185">Reference proteome</keyword>
<dbReference type="Pfam" id="PF17391">
    <property type="entry name" value="Urocanase_N"/>
    <property type="match status" value="1"/>
</dbReference>
<dbReference type="SUPFAM" id="SSF111326">
    <property type="entry name" value="Urocanase"/>
    <property type="match status" value="1"/>
</dbReference>
<dbReference type="Pfam" id="PF01175">
    <property type="entry name" value="Urocanase"/>
    <property type="match status" value="1"/>
</dbReference>
<evidence type="ECO:0000313" key="6">
    <source>
        <dbReference type="EMBL" id="GAF01530.1"/>
    </source>
</evidence>
<accession>W7XU30</accession>
<dbReference type="Gene3D" id="3.40.1770.10">
    <property type="entry name" value="Urocanase superfamily"/>
    <property type="match status" value="1"/>
</dbReference>
<dbReference type="Gene3D" id="3.40.50.10730">
    <property type="entry name" value="Urocanase like domains"/>
    <property type="match status" value="1"/>
</dbReference>
<dbReference type="InterPro" id="IPR038364">
    <property type="entry name" value="Urocanase_central_sf"/>
</dbReference>
<dbReference type="InterPro" id="IPR035400">
    <property type="entry name" value="Urocanase_N"/>
</dbReference>
<dbReference type="InterPro" id="IPR035085">
    <property type="entry name" value="Urocanase_Rossmann-like"/>
</dbReference>
<keyword evidence="2" id="KW-0520">NAD</keyword>
<organism evidence="6 7">
    <name type="scientific">Saccharicrinis fermentans DSM 9555 = JCM 21142</name>
    <dbReference type="NCBI Taxonomy" id="869213"/>
    <lineage>
        <taxon>Bacteria</taxon>
        <taxon>Pseudomonadati</taxon>
        <taxon>Bacteroidota</taxon>
        <taxon>Bacteroidia</taxon>
        <taxon>Marinilabiliales</taxon>
        <taxon>Marinilabiliaceae</taxon>
        <taxon>Saccharicrinis</taxon>
    </lineage>
</organism>
<dbReference type="UniPathway" id="UPA00379">
    <property type="reaction ID" value="UER00550"/>
</dbReference>
<dbReference type="STRING" id="869213.GCA_000517085_04536"/>
<evidence type="ECO:0000259" key="5">
    <source>
        <dbReference type="Pfam" id="PF17391"/>
    </source>
</evidence>
<evidence type="ECO:0000259" key="4">
    <source>
        <dbReference type="Pfam" id="PF01175"/>
    </source>
</evidence>